<dbReference type="SUPFAM" id="SSF53067">
    <property type="entry name" value="Actin-like ATPase domain"/>
    <property type="match status" value="1"/>
</dbReference>
<keyword evidence="7" id="KW-0547">Nucleotide-binding</keyword>
<dbReference type="PROSITE" id="PS01238">
    <property type="entry name" value="GDA1_CD39_NTPASE"/>
    <property type="match status" value="1"/>
</dbReference>
<dbReference type="KEGG" id="slb:AWJ20_1447"/>
<comment type="function">
    <text evidence="4">After transfer of sugars to endogenous macromolecular acceptors, the enzyme converts nucleoside diphosphates to nucleoside monophosphates which in turn exit the Golgi lumen in a coupled antiporter reaction, allowing entry of additional nucleotide sugar from the cytosol.</text>
</comment>
<evidence type="ECO:0000256" key="3">
    <source>
        <dbReference type="ARBA" id="ARBA00022801"/>
    </source>
</evidence>
<dbReference type="RefSeq" id="XP_018735642.1">
    <property type="nucleotide sequence ID" value="XM_018878327.1"/>
</dbReference>
<feature type="binding site" evidence="7">
    <location>
        <begin position="232"/>
        <end position="236"/>
    </location>
    <ligand>
        <name>ATP</name>
        <dbReference type="ChEBI" id="CHEBI:30616"/>
    </ligand>
</feature>
<keyword evidence="10" id="KW-1185">Reference proteome</keyword>
<dbReference type="EMBL" id="CP014501">
    <property type="protein sequence ID" value="ANB13165.1"/>
    <property type="molecule type" value="Genomic_DNA"/>
</dbReference>
<dbReference type="PANTHER" id="PTHR11782">
    <property type="entry name" value="ADENOSINE/GUANOSINE DIPHOSPHATASE"/>
    <property type="match status" value="1"/>
</dbReference>
<feature type="active site" description="Proton acceptor" evidence="6">
    <location>
        <position position="201"/>
    </location>
</feature>
<proteinExistence type="inferred from homology"/>
<evidence type="ECO:0000313" key="10">
    <source>
        <dbReference type="Proteomes" id="UP000189580"/>
    </source>
</evidence>
<protein>
    <recommendedName>
        <fullName evidence="5">guanosine-diphosphatase</fullName>
        <ecNumber evidence="5">3.6.1.42</ecNumber>
    </recommendedName>
</protein>
<reference evidence="9 10" key="1">
    <citation type="submission" date="2016-02" db="EMBL/GenBank/DDBJ databases">
        <title>Complete genome sequence and transcriptome regulation of the pentose utilising yeast Sugiyamaella lignohabitans.</title>
        <authorList>
            <person name="Bellasio M."/>
            <person name="Peymann A."/>
            <person name="Valli M."/>
            <person name="Sipitzky M."/>
            <person name="Graf A."/>
            <person name="Sauer M."/>
            <person name="Marx H."/>
            <person name="Mattanovich D."/>
        </authorList>
    </citation>
    <scope>NUCLEOTIDE SEQUENCE [LARGE SCALE GENOMIC DNA]</scope>
    <source>
        <strain evidence="9 10">CBS 10342</strain>
    </source>
</reference>
<dbReference type="PANTHER" id="PTHR11782:SF83">
    <property type="entry name" value="GUANOSINE-DIPHOSPHATASE"/>
    <property type="match status" value="1"/>
</dbReference>
<name>A0A167DQD7_9ASCO</name>
<dbReference type="InterPro" id="IPR000407">
    <property type="entry name" value="GDA1_CD39_NTPase"/>
</dbReference>
<accession>A0A167DQD7</accession>
<comment type="subcellular location">
    <subcellularLocation>
        <location evidence="1">Golgi apparatus membrane</location>
        <topology evidence="1">Single-pass type II membrane protein</topology>
    </subcellularLocation>
</comment>
<dbReference type="Gene3D" id="3.30.420.150">
    <property type="entry name" value="Exopolyphosphatase. Domain 2"/>
    <property type="match status" value="1"/>
</dbReference>
<sequence>MQSFMSTKLARALGAAVVLFIFSLFIFETSPTSVSSLSSSVTSKVTGVSKDAGSKSEVSLDPLSCTKSYDGKKPITQYAVVIDAGSSGSRVHVYKFNNCLATPRLLGEEFKMMQPGLSSFENDPEAAAKSLDELLAVAVEHVPKDVQGCTPIVVKATAGLRMIGVEAADKILAAVRTRLETQYPFAVVPGNGISIMDGSDEGVYAWVTANYLLGNIGSAEKTPTAAVFDLGGGSTQIVFEPHFSSPDKKLAPGDHKFDLDFGGRQFSLYQQSHLKYGLNVARGLIDALVVSNYLKSHEITESTQIVNPCMPPGSQLLNHEVKVEKSSDEGTTPSVKTYTVDFIGPKEHSEVQCRGLAEIILNKQKKCELEPCSFNGVHQPSIVDSFLRESDIFIFSYFYDLTYPLGMPSSFTIDELKDLTSKVCRGKEAHDSFAAIDGAVEELNKNPQWCQELNFIVALLHTGYDIPGHREVKIAKKIKDNELGWCLGASLPLLDKETAGWTCRA</sequence>
<dbReference type="Gene3D" id="3.30.420.40">
    <property type="match status" value="1"/>
</dbReference>
<evidence type="ECO:0000256" key="7">
    <source>
        <dbReference type="PIRSR" id="PIRSR600407-2"/>
    </source>
</evidence>
<dbReference type="GO" id="GO:0009134">
    <property type="term" value="P:nucleoside diphosphate catabolic process"/>
    <property type="evidence" value="ECO:0007669"/>
    <property type="project" value="TreeGrafter"/>
</dbReference>
<gene>
    <name evidence="9" type="primary">GDA1</name>
    <name evidence="9" type="ORF">AWJ20_1447</name>
</gene>
<evidence type="ECO:0000256" key="5">
    <source>
        <dbReference type="ARBA" id="ARBA00038903"/>
    </source>
</evidence>
<dbReference type="GO" id="GO:0005524">
    <property type="term" value="F:ATP binding"/>
    <property type="evidence" value="ECO:0007669"/>
    <property type="project" value="UniProtKB-KW"/>
</dbReference>
<dbReference type="GO" id="GO:0004382">
    <property type="term" value="F:GDP phosphatase activity"/>
    <property type="evidence" value="ECO:0007669"/>
    <property type="project" value="UniProtKB-EC"/>
</dbReference>
<dbReference type="CDD" id="cd24040">
    <property type="entry name" value="ASKHA_NBD_GDA1"/>
    <property type="match status" value="1"/>
</dbReference>
<dbReference type="GO" id="GO:0006487">
    <property type="term" value="P:protein N-linked glycosylation"/>
    <property type="evidence" value="ECO:0007669"/>
    <property type="project" value="TreeGrafter"/>
</dbReference>
<dbReference type="InterPro" id="IPR043129">
    <property type="entry name" value="ATPase_NBD"/>
</dbReference>
<dbReference type="GO" id="GO:0045134">
    <property type="term" value="F:UDP phosphatase activity"/>
    <property type="evidence" value="ECO:0007669"/>
    <property type="project" value="TreeGrafter"/>
</dbReference>
<evidence type="ECO:0000313" key="9">
    <source>
        <dbReference type="EMBL" id="ANB13165.1"/>
    </source>
</evidence>
<dbReference type="EC" id="3.6.1.42" evidence="5"/>
<dbReference type="AlphaFoldDB" id="A0A167DQD7"/>
<evidence type="ECO:0000256" key="6">
    <source>
        <dbReference type="PIRSR" id="PIRSR600407-1"/>
    </source>
</evidence>
<dbReference type="GO" id="GO:0017111">
    <property type="term" value="F:ribonucleoside triphosphate phosphatase activity"/>
    <property type="evidence" value="ECO:0007669"/>
    <property type="project" value="TreeGrafter"/>
</dbReference>
<keyword evidence="3 8" id="KW-0378">Hydrolase</keyword>
<keyword evidence="7" id="KW-0067">ATP-binding</keyword>
<evidence type="ECO:0000256" key="2">
    <source>
        <dbReference type="ARBA" id="ARBA00009283"/>
    </source>
</evidence>
<dbReference type="GeneID" id="30033250"/>
<organism evidence="9 10">
    <name type="scientific">Sugiyamaella lignohabitans</name>
    <dbReference type="NCBI Taxonomy" id="796027"/>
    <lineage>
        <taxon>Eukaryota</taxon>
        <taxon>Fungi</taxon>
        <taxon>Dikarya</taxon>
        <taxon>Ascomycota</taxon>
        <taxon>Saccharomycotina</taxon>
        <taxon>Dipodascomycetes</taxon>
        <taxon>Dipodascales</taxon>
        <taxon>Trichomonascaceae</taxon>
        <taxon>Sugiyamaella</taxon>
    </lineage>
</organism>
<comment type="similarity">
    <text evidence="2 8">Belongs to the GDA1/CD39 NTPase family.</text>
</comment>
<dbReference type="GO" id="GO:0000139">
    <property type="term" value="C:Golgi membrane"/>
    <property type="evidence" value="ECO:0007669"/>
    <property type="project" value="UniProtKB-SubCell"/>
</dbReference>
<dbReference type="Proteomes" id="UP000189580">
    <property type="component" value="Chromosome a"/>
</dbReference>
<evidence type="ECO:0000256" key="1">
    <source>
        <dbReference type="ARBA" id="ARBA00004323"/>
    </source>
</evidence>
<dbReference type="OrthoDB" id="6372431at2759"/>
<evidence type="ECO:0000256" key="4">
    <source>
        <dbReference type="ARBA" id="ARBA00037742"/>
    </source>
</evidence>
<dbReference type="Pfam" id="PF01150">
    <property type="entry name" value="GDA1_CD39"/>
    <property type="match status" value="1"/>
</dbReference>
<evidence type="ECO:0000256" key="8">
    <source>
        <dbReference type="RuleBase" id="RU003833"/>
    </source>
</evidence>